<name>A0A3B0TYY4_9ZZZZ</name>
<accession>A0A3B0TYY4</accession>
<evidence type="ECO:0000313" key="1">
    <source>
        <dbReference type="EMBL" id="VAW23238.1"/>
    </source>
</evidence>
<reference evidence="1" key="1">
    <citation type="submission" date="2018-06" db="EMBL/GenBank/DDBJ databases">
        <authorList>
            <person name="Zhirakovskaya E."/>
        </authorList>
    </citation>
    <scope>NUCLEOTIDE SEQUENCE</scope>
</reference>
<proteinExistence type="predicted"/>
<protein>
    <submittedName>
        <fullName evidence="1">Uncharacterized protein</fullName>
    </submittedName>
</protein>
<dbReference type="AlphaFoldDB" id="A0A3B0TYY4"/>
<gene>
    <name evidence="1" type="ORF">MNBD_BACTEROID01-1885</name>
</gene>
<dbReference type="EMBL" id="UOEP01000189">
    <property type="protein sequence ID" value="VAW23238.1"/>
    <property type="molecule type" value="Genomic_DNA"/>
</dbReference>
<organism evidence="1">
    <name type="scientific">hydrothermal vent metagenome</name>
    <dbReference type="NCBI Taxonomy" id="652676"/>
    <lineage>
        <taxon>unclassified sequences</taxon>
        <taxon>metagenomes</taxon>
        <taxon>ecological metagenomes</taxon>
    </lineage>
</organism>
<sequence length="38" mass="4665">MKIYGKENIFHKVLLKRSLFIYFYKLQNNNEVKVNPSF</sequence>